<dbReference type="Pfam" id="PF13181">
    <property type="entry name" value="TPR_8"/>
    <property type="match status" value="1"/>
</dbReference>
<dbReference type="RefSeq" id="WP_147169789.1">
    <property type="nucleotide sequence ID" value="NZ_VOOR01000224.1"/>
</dbReference>
<feature type="non-terminal residue" evidence="1">
    <location>
        <position position="129"/>
    </location>
</feature>
<sequence>GQVYAEEKDYEQAVSYFDQSLAVFSGAEGYDRVRTATKISLADVWLGTGQLREADSLLYDALAVAQKEEDWVLHSAALFYKGKLLERMNDLDSAYLFYEQALAEAQSVEVWTSVKEFALKLSDLAREMG</sequence>
<dbReference type="InterPro" id="IPR011990">
    <property type="entry name" value="TPR-like_helical_dom_sf"/>
</dbReference>
<dbReference type="InterPro" id="IPR019734">
    <property type="entry name" value="TPR_rpt"/>
</dbReference>
<organism evidence="1 2">
    <name type="scientific">Phaeodactylibacter luteus</name>
    <dbReference type="NCBI Taxonomy" id="1564516"/>
    <lineage>
        <taxon>Bacteria</taxon>
        <taxon>Pseudomonadati</taxon>
        <taxon>Bacteroidota</taxon>
        <taxon>Saprospiria</taxon>
        <taxon>Saprospirales</taxon>
        <taxon>Haliscomenobacteraceae</taxon>
        <taxon>Phaeodactylibacter</taxon>
    </lineage>
</organism>
<dbReference type="OrthoDB" id="1523128at2"/>
<evidence type="ECO:0000313" key="1">
    <source>
        <dbReference type="EMBL" id="TXB52614.1"/>
    </source>
</evidence>
<dbReference type="Gene3D" id="1.25.40.10">
    <property type="entry name" value="Tetratricopeptide repeat domain"/>
    <property type="match status" value="1"/>
</dbReference>
<gene>
    <name evidence="1" type="ORF">FRY97_22095</name>
</gene>
<name>A0A5C6RGU4_9BACT</name>
<keyword evidence="2" id="KW-1185">Reference proteome</keyword>
<dbReference type="Proteomes" id="UP000321580">
    <property type="component" value="Unassembled WGS sequence"/>
</dbReference>
<dbReference type="EMBL" id="VOOR01000224">
    <property type="protein sequence ID" value="TXB52614.1"/>
    <property type="molecule type" value="Genomic_DNA"/>
</dbReference>
<protein>
    <submittedName>
        <fullName evidence="1">Tetratricopeptide repeat protein</fullName>
    </submittedName>
</protein>
<dbReference type="SUPFAM" id="SSF48452">
    <property type="entry name" value="TPR-like"/>
    <property type="match status" value="1"/>
</dbReference>
<accession>A0A5C6RGU4</accession>
<proteinExistence type="predicted"/>
<feature type="non-terminal residue" evidence="1">
    <location>
        <position position="1"/>
    </location>
</feature>
<comment type="caution">
    <text evidence="1">The sequence shown here is derived from an EMBL/GenBank/DDBJ whole genome shotgun (WGS) entry which is preliminary data.</text>
</comment>
<evidence type="ECO:0000313" key="2">
    <source>
        <dbReference type="Proteomes" id="UP000321580"/>
    </source>
</evidence>
<reference evidence="1 2" key="1">
    <citation type="submission" date="2019-08" db="EMBL/GenBank/DDBJ databases">
        <title>Genome of Phaeodactylibacter luteus.</title>
        <authorList>
            <person name="Bowman J.P."/>
        </authorList>
    </citation>
    <scope>NUCLEOTIDE SEQUENCE [LARGE SCALE GENOMIC DNA]</scope>
    <source>
        <strain evidence="1 2">KCTC 42180</strain>
    </source>
</reference>
<dbReference type="AlphaFoldDB" id="A0A5C6RGU4"/>